<dbReference type="EMBL" id="DTGG01000087">
    <property type="protein sequence ID" value="HFZ09034.1"/>
    <property type="molecule type" value="Genomic_DNA"/>
</dbReference>
<dbReference type="CDD" id="cd07062">
    <property type="entry name" value="Peptidase_S66_mccF_like"/>
    <property type="match status" value="1"/>
</dbReference>
<dbReference type="Gene3D" id="3.50.30.60">
    <property type="entry name" value="LD-carboxypeptidase A C-terminal domain-like"/>
    <property type="match status" value="1"/>
</dbReference>
<organism evidence="6">
    <name type="scientific">candidate division CPR3 bacterium</name>
    <dbReference type="NCBI Taxonomy" id="2268181"/>
    <lineage>
        <taxon>Bacteria</taxon>
        <taxon>Bacteria division CPR3</taxon>
    </lineage>
</organism>
<dbReference type="SUPFAM" id="SSF52317">
    <property type="entry name" value="Class I glutamine amidotransferase-like"/>
    <property type="match status" value="1"/>
</dbReference>
<feature type="active site" description="Charge relay system" evidence="3">
    <location>
        <position position="315"/>
    </location>
</feature>
<dbReference type="InterPro" id="IPR040449">
    <property type="entry name" value="Peptidase_S66_N"/>
</dbReference>
<accession>A0A7V3JA27</accession>
<dbReference type="Gene3D" id="3.40.50.10740">
    <property type="entry name" value="Class I glutamine amidotransferase-like"/>
    <property type="match status" value="1"/>
</dbReference>
<dbReference type="Pfam" id="PF02016">
    <property type="entry name" value="Peptidase_S66"/>
    <property type="match status" value="1"/>
</dbReference>
<feature type="active site" description="Charge relay system" evidence="3">
    <location>
        <position position="240"/>
    </location>
</feature>
<sequence>MEHLLKPKALKVGDTVGLVSPSAPLAGLVPHRTKKGIEMLQELGFKVKIGKNALKVTGHTAGTAKERAEDINSFFKNKEVKAIFSFIGGNHSNQILKYLDFNLVKNNPKAFLGYSDATVLHFAFYTKAKLTTFYGPAVLTQFAENPKLLPYTETYFKKALMETQPVGKIQPSPQWTDEVLDWFKKEDLKRPRKVRRNRGWQWLREGKAEGVILGGCITSMLHLRGTEYWPDFSGSIFFWEAPESGDDFTKGEKVENIDAYLSDLELSGVFKDIKGMIIGRFFGYSEQEKKEAVKIIKERTANYKFPILIDVDIGHSDPMITIPLGVKVKIDSSKNLFEIKESGVN</sequence>
<dbReference type="InterPro" id="IPR027461">
    <property type="entry name" value="Carboxypeptidase_A_C_sf"/>
</dbReference>
<dbReference type="InterPro" id="IPR029062">
    <property type="entry name" value="Class_I_gatase-like"/>
</dbReference>
<keyword evidence="2" id="KW-0378">Hydrolase</keyword>
<feature type="domain" description="LD-carboxypeptidase N-terminal" evidence="4">
    <location>
        <begin position="16"/>
        <end position="135"/>
    </location>
</feature>
<dbReference type="InterPro" id="IPR027478">
    <property type="entry name" value="LdcA_N"/>
</dbReference>
<evidence type="ECO:0000313" key="6">
    <source>
        <dbReference type="EMBL" id="HFZ09034.1"/>
    </source>
</evidence>
<dbReference type="SUPFAM" id="SSF141986">
    <property type="entry name" value="LD-carboxypeptidase A C-terminal domain-like"/>
    <property type="match status" value="1"/>
</dbReference>
<feature type="domain" description="LD-carboxypeptidase C-terminal" evidence="5">
    <location>
        <begin position="209"/>
        <end position="330"/>
    </location>
</feature>
<dbReference type="AlphaFoldDB" id="A0A7V3JA27"/>
<evidence type="ECO:0000259" key="4">
    <source>
        <dbReference type="Pfam" id="PF02016"/>
    </source>
</evidence>
<dbReference type="PANTHER" id="PTHR30237">
    <property type="entry name" value="MURAMOYLTETRAPEPTIDE CARBOXYPEPTIDASE"/>
    <property type="match status" value="1"/>
</dbReference>
<dbReference type="InterPro" id="IPR003507">
    <property type="entry name" value="S66_fam"/>
</dbReference>
<evidence type="ECO:0000256" key="1">
    <source>
        <dbReference type="ARBA" id="ARBA00010233"/>
    </source>
</evidence>
<name>A0A7V3JA27_UNCC3</name>
<dbReference type="PIRSF" id="PIRSF028757">
    <property type="entry name" value="LD-carboxypeptidase"/>
    <property type="match status" value="1"/>
</dbReference>
<comment type="caution">
    <text evidence="6">The sequence shown here is derived from an EMBL/GenBank/DDBJ whole genome shotgun (WGS) entry which is preliminary data.</text>
</comment>
<comment type="similarity">
    <text evidence="1">Belongs to the peptidase S66 family.</text>
</comment>
<protein>
    <submittedName>
        <fullName evidence="6">LD-carboxypeptidase</fullName>
    </submittedName>
</protein>
<keyword evidence="6" id="KW-0121">Carboxypeptidase</keyword>
<evidence type="ECO:0000256" key="2">
    <source>
        <dbReference type="ARBA" id="ARBA00022801"/>
    </source>
</evidence>
<proteinExistence type="inferred from homology"/>
<dbReference type="GO" id="GO:0004180">
    <property type="term" value="F:carboxypeptidase activity"/>
    <property type="evidence" value="ECO:0007669"/>
    <property type="project" value="UniProtKB-KW"/>
</dbReference>
<dbReference type="InterPro" id="IPR040921">
    <property type="entry name" value="Peptidase_S66C"/>
</dbReference>
<feature type="active site" description="Nucleophile" evidence="3">
    <location>
        <position position="115"/>
    </location>
</feature>
<reference evidence="6" key="1">
    <citation type="journal article" date="2020" name="mSystems">
        <title>Genome- and Community-Level Interaction Insights into Carbon Utilization and Element Cycling Functions of Hydrothermarchaeota in Hydrothermal Sediment.</title>
        <authorList>
            <person name="Zhou Z."/>
            <person name="Liu Y."/>
            <person name="Xu W."/>
            <person name="Pan J."/>
            <person name="Luo Z.H."/>
            <person name="Li M."/>
        </authorList>
    </citation>
    <scope>NUCLEOTIDE SEQUENCE [LARGE SCALE GENOMIC DNA]</scope>
    <source>
        <strain evidence="6">SpSt-757</strain>
    </source>
</reference>
<dbReference type="Pfam" id="PF17676">
    <property type="entry name" value="Peptidase_S66C"/>
    <property type="match status" value="1"/>
</dbReference>
<keyword evidence="6" id="KW-0645">Protease</keyword>
<evidence type="ECO:0000256" key="3">
    <source>
        <dbReference type="PIRSR" id="PIRSR028757-1"/>
    </source>
</evidence>
<gene>
    <name evidence="6" type="ORF">ENV41_02750</name>
</gene>
<evidence type="ECO:0000259" key="5">
    <source>
        <dbReference type="Pfam" id="PF17676"/>
    </source>
</evidence>
<dbReference type="PANTHER" id="PTHR30237:SF4">
    <property type="entry name" value="LD-CARBOXYPEPTIDASE C-TERMINAL DOMAIN-CONTAINING PROTEIN"/>
    <property type="match status" value="1"/>
</dbReference>